<dbReference type="AlphaFoldDB" id="A0A6M3IPM8"/>
<evidence type="ECO:0000313" key="1">
    <source>
        <dbReference type="EMBL" id="QJA58402.1"/>
    </source>
</evidence>
<keyword evidence="1" id="KW-0808">Transferase</keyword>
<protein>
    <submittedName>
        <fullName evidence="1">Putative methyltransferase</fullName>
    </submittedName>
</protein>
<organism evidence="1">
    <name type="scientific">viral metagenome</name>
    <dbReference type="NCBI Taxonomy" id="1070528"/>
    <lineage>
        <taxon>unclassified sequences</taxon>
        <taxon>metagenomes</taxon>
        <taxon>organismal metagenomes</taxon>
    </lineage>
</organism>
<proteinExistence type="predicted"/>
<dbReference type="GO" id="GO:0008168">
    <property type="term" value="F:methyltransferase activity"/>
    <property type="evidence" value="ECO:0007669"/>
    <property type="project" value="UniProtKB-KW"/>
</dbReference>
<dbReference type="EMBL" id="MT141322">
    <property type="protein sequence ID" value="QJA58402.1"/>
    <property type="molecule type" value="Genomic_DNA"/>
</dbReference>
<sequence length="262" mass="31156">MKKIVIAYHVYMYGNRYMEMIIDQLRKINNAVVLKDGTMEKNLIPICHKLYIGIVDTPDKKPDYGVEWLSGWFENHSSKIINATADSKVEVVLYPDNLELRRTLWWIRDYAKENPDDYILFFHTKGITHFTKATEDWRKYMEYFVIERWKDCVAKLDEGYDACGVLWNKYTPVGYFPHFSGSFYWAKASYINTLDHYYIDSAWRYHMEFWIGNNPNGKIYEFHNSRLNDKDSLIAGKGHYDVEYPRIKYVENGNNTCDLHGI</sequence>
<dbReference type="GO" id="GO:0032259">
    <property type="term" value="P:methylation"/>
    <property type="evidence" value="ECO:0007669"/>
    <property type="project" value="UniProtKB-KW"/>
</dbReference>
<reference evidence="1" key="1">
    <citation type="submission" date="2020-03" db="EMBL/GenBank/DDBJ databases">
        <title>The deep terrestrial virosphere.</title>
        <authorList>
            <person name="Holmfeldt K."/>
            <person name="Nilsson E."/>
            <person name="Simone D."/>
            <person name="Lopez-Fernandez M."/>
            <person name="Wu X."/>
            <person name="de Brujin I."/>
            <person name="Lundin D."/>
            <person name="Andersson A."/>
            <person name="Bertilsson S."/>
            <person name="Dopson M."/>
        </authorList>
    </citation>
    <scope>NUCLEOTIDE SEQUENCE</scope>
    <source>
        <strain evidence="1">MM415B01455</strain>
    </source>
</reference>
<name>A0A6M3IPM8_9ZZZZ</name>
<gene>
    <name evidence="1" type="ORF">MM415B01455_0005</name>
</gene>
<keyword evidence="1" id="KW-0489">Methyltransferase</keyword>
<accession>A0A6M3IPM8</accession>